<evidence type="ECO:0000313" key="8">
    <source>
        <dbReference type="EMBL" id="MPM15218.1"/>
    </source>
</evidence>
<evidence type="ECO:0000256" key="3">
    <source>
        <dbReference type="ARBA" id="ARBA00022475"/>
    </source>
</evidence>
<comment type="caution">
    <text evidence="8">The sequence shown here is derived from an EMBL/GenBank/DDBJ whole genome shotgun (WGS) entry which is preliminary data.</text>
</comment>
<comment type="subcellular location">
    <subcellularLocation>
        <location evidence="1">Cell membrane</location>
        <topology evidence="1">Multi-pass membrane protein</topology>
    </subcellularLocation>
</comment>
<evidence type="ECO:0008006" key="9">
    <source>
        <dbReference type="Google" id="ProtNLM"/>
    </source>
</evidence>
<keyword evidence="6 7" id="KW-0472">Membrane</keyword>
<dbReference type="InterPro" id="IPR052017">
    <property type="entry name" value="TSUP"/>
</dbReference>
<evidence type="ECO:0000256" key="2">
    <source>
        <dbReference type="ARBA" id="ARBA00022448"/>
    </source>
</evidence>
<protein>
    <recommendedName>
        <fullName evidence="9">Membrane transporter protein YfcA</fullName>
    </recommendedName>
</protein>
<feature type="transmembrane region" description="Helical" evidence="7">
    <location>
        <begin position="218"/>
        <end position="236"/>
    </location>
</feature>
<evidence type="ECO:0000256" key="6">
    <source>
        <dbReference type="ARBA" id="ARBA00023136"/>
    </source>
</evidence>
<dbReference type="AlphaFoldDB" id="A0A644XHG7"/>
<evidence type="ECO:0000256" key="5">
    <source>
        <dbReference type="ARBA" id="ARBA00022989"/>
    </source>
</evidence>
<proteinExistence type="predicted"/>
<dbReference type="PANTHER" id="PTHR30269:SF0">
    <property type="entry name" value="MEMBRANE TRANSPORTER PROTEIN YFCA-RELATED"/>
    <property type="match status" value="1"/>
</dbReference>
<organism evidence="8">
    <name type="scientific">bioreactor metagenome</name>
    <dbReference type="NCBI Taxonomy" id="1076179"/>
    <lineage>
        <taxon>unclassified sequences</taxon>
        <taxon>metagenomes</taxon>
        <taxon>ecological metagenomes</taxon>
    </lineage>
</organism>
<evidence type="ECO:0000256" key="4">
    <source>
        <dbReference type="ARBA" id="ARBA00022692"/>
    </source>
</evidence>
<keyword evidence="4 7" id="KW-0812">Transmembrane</keyword>
<dbReference type="EMBL" id="VSSQ01002406">
    <property type="protein sequence ID" value="MPM15218.1"/>
    <property type="molecule type" value="Genomic_DNA"/>
</dbReference>
<keyword evidence="3" id="KW-1003">Cell membrane</keyword>
<feature type="transmembrane region" description="Helical" evidence="7">
    <location>
        <begin position="268"/>
        <end position="286"/>
    </location>
</feature>
<dbReference type="Pfam" id="PF01925">
    <property type="entry name" value="TauE"/>
    <property type="match status" value="1"/>
</dbReference>
<feature type="transmembrane region" description="Helical" evidence="7">
    <location>
        <begin position="87"/>
        <end position="107"/>
    </location>
</feature>
<sequence>MIENFTNYIQTADPLSAGMISLLIGVGIFVGFVNTLAGMATALSYALFMAMGMPINVANGTTRVGVLAQFAVSSVMFKKSGYLDTKLATKVGIPVAIGSLAGAQAAAVLNPSVMEIAMGVMLPIMAIMLLYSQHRRSKADASSTANSTTRSTASSTAAISSTAAAAAKSQAFSAAKFIAFMFIGAYGGFTHAGVGILIIFGSFYLLGLDILRANGIKQFAVVIYTPIALTIFILHGQVNWPVALIYSIGNVTGAILASRYAVKWGAKAVNYIIAIAVFAMSFWLIYKNAA</sequence>
<evidence type="ECO:0000256" key="1">
    <source>
        <dbReference type="ARBA" id="ARBA00004651"/>
    </source>
</evidence>
<dbReference type="GO" id="GO:0005886">
    <property type="term" value="C:plasma membrane"/>
    <property type="evidence" value="ECO:0007669"/>
    <property type="project" value="UniProtKB-SubCell"/>
</dbReference>
<feature type="transmembrane region" description="Helical" evidence="7">
    <location>
        <begin position="20"/>
        <end position="48"/>
    </location>
</feature>
<name>A0A644XHG7_9ZZZZ</name>
<dbReference type="InterPro" id="IPR002781">
    <property type="entry name" value="TM_pro_TauE-like"/>
</dbReference>
<dbReference type="PANTHER" id="PTHR30269">
    <property type="entry name" value="TRANSMEMBRANE PROTEIN YFCA"/>
    <property type="match status" value="1"/>
</dbReference>
<accession>A0A644XHG7</accession>
<feature type="transmembrane region" description="Helical" evidence="7">
    <location>
        <begin position="243"/>
        <end position="262"/>
    </location>
</feature>
<feature type="transmembrane region" description="Helical" evidence="7">
    <location>
        <begin position="113"/>
        <end position="131"/>
    </location>
</feature>
<gene>
    <name evidence="8" type="ORF">SDC9_61585</name>
</gene>
<keyword evidence="2" id="KW-0813">Transport</keyword>
<feature type="transmembrane region" description="Helical" evidence="7">
    <location>
        <begin position="177"/>
        <end position="206"/>
    </location>
</feature>
<keyword evidence="5 7" id="KW-1133">Transmembrane helix</keyword>
<reference evidence="8" key="1">
    <citation type="submission" date="2019-08" db="EMBL/GenBank/DDBJ databases">
        <authorList>
            <person name="Kucharzyk K."/>
            <person name="Murdoch R.W."/>
            <person name="Higgins S."/>
            <person name="Loffler F."/>
        </authorList>
    </citation>
    <scope>NUCLEOTIDE SEQUENCE</scope>
</reference>
<evidence type="ECO:0000256" key="7">
    <source>
        <dbReference type="SAM" id="Phobius"/>
    </source>
</evidence>